<name>A0A9W7ZYR8_9FUNG</name>
<evidence type="ECO:0000313" key="2">
    <source>
        <dbReference type="EMBL" id="KAJ1917025.1"/>
    </source>
</evidence>
<protein>
    <submittedName>
        <fullName evidence="2">Uncharacterized protein</fullName>
    </submittedName>
</protein>
<comment type="caution">
    <text evidence="2">The sequence shown here is derived from an EMBL/GenBank/DDBJ whole genome shotgun (WGS) entry which is preliminary data.</text>
</comment>
<gene>
    <name evidence="2" type="ORF">H4219_003434</name>
</gene>
<sequence length="68" mass="7035">MKLASLIVLATLAATPFAVTASDSKSDSQDVKLTDDEKAKLVNFLAGLAALKDAKEKKNQAKGGENSG</sequence>
<proteinExistence type="predicted"/>
<dbReference type="EMBL" id="JANBPU010000083">
    <property type="protein sequence ID" value="KAJ1917025.1"/>
    <property type="molecule type" value="Genomic_DNA"/>
</dbReference>
<organism evidence="2 3">
    <name type="scientific">Mycoemilia scoparia</name>
    <dbReference type="NCBI Taxonomy" id="417184"/>
    <lineage>
        <taxon>Eukaryota</taxon>
        <taxon>Fungi</taxon>
        <taxon>Fungi incertae sedis</taxon>
        <taxon>Zoopagomycota</taxon>
        <taxon>Kickxellomycotina</taxon>
        <taxon>Kickxellomycetes</taxon>
        <taxon>Kickxellales</taxon>
        <taxon>Kickxellaceae</taxon>
        <taxon>Mycoemilia</taxon>
    </lineage>
</organism>
<feature type="signal peptide" evidence="1">
    <location>
        <begin position="1"/>
        <end position="21"/>
    </location>
</feature>
<accession>A0A9W7ZYR8</accession>
<feature type="chain" id="PRO_5040904361" evidence="1">
    <location>
        <begin position="22"/>
        <end position="68"/>
    </location>
</feature>
<dbReference type="AlphaFoldDB" id="A0A9W7ZYR8"/>
<evidence type="ECO:0000313" key="3">
    <source>
        <dbReference type="Proteomes" id="UP001150538"/>
    </source>
</evidence>
<dbReference type="Proteomes" id="UP001150538">
    <property type="component" value="Unassembled WGS sequence"/>
</dbReference>
<reference evidence="2" key="1">
    <citation type="submission" date="2022-07" db="EMBL/GenBank/DDBJ databases">
        <title>Phylogenomic reconstructions and comparative analyses of Kickxellomycotina fungi.</title>
        <authorList>
            <person name="Reynolds N.K."/>
            <person name="Stajich J.E."/>
            <person name="Barry K."/>
            <person name="Grigoriev I.V."/>
            <person name="Crous P."/>
            <person name="Smith M.E."/>
        </authorList>
    </citation>
    <scope>NUCLEOTIDE SEQUENCE</scope>
    <source>
        <strain evidence="2">NBRC 100468</strain>
    </source>
</reference>
<keyword evidence="3" id="KW-1185">Reference proteome</keyword>
<keyword evidence="1" id="KW-0732">Signal</keyword>
<evidence type="ECO:0000256" key="1">
    <source>
        <dbReference type="SAM" id="SignalP"/>
    </source>
</evidence>